<organism evidence="10">
    <name type="scientific">mine drainage metagenome</name>
    <dbReference type="NCBI Taxonomy" id="410659"/>
    <lineage>
        <taxon>unclassified sequences</taxon>
        <taxon>metagenomes</taxon>
        <taxon>ecological metagenomes</taxon>
    </lineage>
</organism>
<keyword evidence="4" id="KW-0067">ATP-binding</keyword>
<evidence type="ECO:0000259" key="8">
    <source>
        <dbReference type="Pfam" id="PF00986"/>
    </source>
</evidence>
<dbReference type="GO" id="GO:0006265">
    <property type="term" value="P:DNA topological change"/>
    <property type="evidence" value="ECO:0007669"/>
    <property type="project" value="InterPro"/>
</dbReference>
<keyword evidence="5" id="KW-0799">Topoisomerase</keyword>
<dbReference type="InterPro" id="IPR013760">
    <property type="entry name" value="Topo_IIA-like_dom_sf"/>
</dbReference>
<reference evidence="10" key="1">
    <citation type="submission" date="2013-08" db="EMBL/GenBank/DDBJ databases">
        <authorList>
            <person name="Mendez C."/>
            <person name="Richter M."/>
            <person name="Ferrer M."/>
            <person name="Sanchez J."/>
        </authorList>
    </citation>
    <scope>NUCLEOTIDE SEQUENCE</scope>
</reference>
<dbReference type="GO" id="GO:0003918">
    <property type="term" value="F:DNA topoisomerase type II (double strand cut, ATP-hydrolyzing) activity"/>
    <property type="evidence" value="ECO:0007669"/>
    <property type="project" value="UniProtKB-EC"/>
</dbReference>
<feature type="domain" description="DNA gyrase subunit B insert" evidence="9">
    <location>
        <begin position="3"/>
        <end position="74"/>
    </location>
</feature>
<dbReference type="Pfam" id="PF18053">
    <property type="entry name" value="GyrB_insert"/>
    <property type="match status" value="1"/>
</dbReference>
<dbReference type="GO" id="GO:0005524">
    <property type="term" value="F:ATP binding"/>
    <property type="evidence" value="ECO:0007669"/>
    <property type="project" value="UniProtKB-KW"/>
</dbReference>
<dbReference type="Gene3D" id="3.40.50.670">
    <property type="match status" value="1"/>
</dbReference>
<evidence type="ECO:0000256" key="2">
    <source>
        <dbReference type="ARBA" id="ARBA00010708"/>
    </source>
</evidence>
<name>T1AWC3_9ZZZZ</name>
<evidence type="ECO:0000313" key="10">
    <source>
        <dbReference type="EMBL" id="EQD60638.1"/>
    </source>
</evidence>
<dbReference type="PANTHER" id="PTHR45866">
    <property type="entry name" value="DNA GYRASE/TOPOISOMERASE SUBUNIT B"/>
    <property type="match status" value="1"/>
</dbReference>
<evidence type="ECO:0000256" key="5">
    <source>
        <dbReference type="ARBA" id="ARBA00023029"/>
    </source>
</evidence>
<dbReference type="InterPro" id="IPR013759">
    <property type="entry name" value="Topo_IIA_B_C"/>
</dbReference>
<dbReference type="GO" id="GO:0003677">
    <property type="term" value="F:DNA binding"/>
    <property type="evidence" value="ECO:0007669"/>
    <property type="project" value="UniProtKB-KW"/>
</dbReference>
<dbReference type="InterPro" id="IPR002288">
    <property type="entry name" value="DNA_gyrase_B_C"/>
</dbReference>
<feature type="domain" description="DNA gyrase B subunit C-terminal" evidence="8">
    <location>
        <begin position="78"/>
        <end position="137"/>
    </location>
</feature>
<comment type="caution">
    <text evidence="10">The sequence shown here is derived from an EMBL/GenBank/DDBJ whole genome shotgun (WGS) entry which is preliminary data.</text>
</comment>
<proteinExistence type="inferred from homology"/>
<protein>
    <submittedName>
        <fullName evidence="10">DNA gyrase subunit B</fullName>
    </submittedName>
</protein>
<evidence type="ECO:0000256" key="3">
    <source>
        <dbReference type="ARBA" id="ARBA00022741"/>
    </source>
</evidence>
<evidence type="ECO:0000256" key="7">
    <source>
        <dbReference type="ARBA" id="ARBA00023235"/>
    </source>
</evidence>
<dbReference type="Pfam" id="PF00986">
    <property type="entry name" value="DNA_gyraseB_C"/>
    <property type="match status" value="1"/>
</dbReference>
<comment type="similarity">
    <text evidence="2">Belongs to the type II topoisomerase GyrB family.</text>
</comment>
<evidence type="ECO:0000256" key="1">
    <source>
        <dbReference type="ARBA" id="ARBA00000185"/>
    </source>
</evidence>
<dbReference type="PANTHER" id="PTHR45866:SF1">
    <property type="entry name" value="DNA GYRASE SUBUNIT B, MITOCHONDRIAL"/>
    <property type="match status" value="1"/>
</dbReference>
<dbReference type="AlphaFoldDB" id="T1AWC3"/>
<accession>T1AWC3</accession>
<comment type="catalytic activity">
    <reaction evidence="1">
        <text>ATP-dependent breakage, passage and rejoining of double-stranded DNA.</text>
        <dbReference type="EC" id="5.6.2.2"/>
    </reaction>
</comment>
<gene>
    <name evidence="10" type="ORF">B2A_03583</name>
</gene>
<dbReference type="InterPro" id="IPR041423">
    <property type="entry name" value="GyrB_insert"/>
</dbReference>
<evidence type="ECO:0000256" key="4">
    <source>
        <dbReference type="ARBA" id="ARBA00022840"/>
    </source>
</evidence>
<keyword evidence="6" id="KW-0238">DNA-binding</keyword>
<evidence type="ECO:0000259" key="9">
    <source>
        <dbReference type="Pfam" id="PF18053"/>
    </source>
</evidence>
<evidence type="ECO:0000256" key="6">
    <source>
        <dbReference type="ARBA" id="ARBA00023125"/>
    </source>
</evidence>
<reference evidence="10" key="2">
    <citation type="journal article" date="2014" name="ISME J.">
        <title>Microbial stratification in low pH oxic and suboxic macroscopic growths along an acid mine drainage.</title>
        <authorList>
            <person name="Mendez-Garcia C."/>
            <person name="Mesa V."/>
            <person name="Sprenger R.R."/>
            <person name="Richter M."/>
            <person name="Diez M.S."/>
            <person name="Solano J."/>
            <person name="Bargiela R."/>
            <person name="Golyshina O.V."/>
            <person name="Manteca A."/>
            <person name="Ramos J.L."/>
            <person name="Gallego J.R."/>
            <person name="Llorente I."/>
            <person name="Martins Dos Santos V.A."/>
            <person name="Jensen O.N."/>
            <person name="Pelaez A.I."/>
            <person name="Sanchez J."/>
            <person name="Ferrer M."/>
        </authorList>
    </citation>
    <scope>NUCLEOTIDE SEQUENCE</scope>
</reference>
<feature type="non-terminal residue" evidence="10">
    <location>
        <position position="1"/>
    </location>
</feature>
<dbReference type="SUPFAM" id="SSF56719">
    <property type="entry name" value="Type II DNA topoisomerase"/>
    <property type="match status" value="1"/>
</dbReference>
<keyword evidence="3" id="KW-0547">Nucleotide-binding</keyword>
<dbReference type="EMBL" id="AUZZ01002398">
    <property type="protein sequence ID" value="EQD60638.1"/>
    <property type="molecule type" value="Genomic_DNA"/>
</dbReference>
<sequence>PDEQAIRISRSEHGVESQRTVRREFFQSPDYRELRAAHERIGGLGRGPFRVRRGERETTLLDFEATLEWLYAEARRGSVIQRYKGLGEMNPEQLADTTMNQASRRLLQVRIENALEADDLFTTLMGEQVERRREFIERNALDVANLDI</sequence>
<keyword evidence="7" id="KW-0413">Isomerase</keyword>